<dbReference type="STRING" id="41047.A0A397H3F7"/>
<dbReference type="Gene3D" id="3.40.50.10190">
    <property type="entry name" value="BRCT domain"/>
    <property type="match status" value="1"/>
</dbReference>
<dbReference type="GO" id="GO:0034044">
    <property type="term" value="C:exomer complex"/>
    <property type="evidence" value="ECO:0007669"/>
    <property type="project" value="TreeGrafter"/>
</dbReference>
<dbReference type="InterPro" id="IPR031669">
    <property type="entry name" value="Fn3_2"/>
</dbReference>
<accession>A0A397H3F7</accession>
<evidence type="ECO:0000256" key="1">
    <source>
        <dbReference type="SAM" id="MobiDB-lite"/>
    </source>
</evidence>
<dbReference type="FunFam" id="3.40.50.10190:FF:000088">
    <property type="entry name" value="Chitin biosynthesis protein (Chs5), putative"/>
    <property type="match status" value="1"/>
</dbReference>
<dbReference type="SUPFAM" id="SSF49265">
    <property type="entry name" value="Fibronectin type III"/>
    <property type="match status" value="1"/>
</dbReference>
<name>A0A397H3F7_ASPTH</name>
<dbReference type="Pfam" id="PF16893">
    <property type="entry name" value="fn3_2"/>
    <property type="match status" value="1"/>
</dbReference>
<evidence type="ECO:0000313" key="4">
    <source>
        <dbReference type="EMBL" id="RHZ55943.1"/>
    </source>
</evidence>
<evidence type="ECO:0008006" key="6">
    <source>
        <dbReference type="Google" id="ProtNLM"/>
    </source>
</evidence>
<dbReference type="InterPro" id="IPR001357">
    <property type="entry name" value="BRCT_dom"/>
</dbReference>
<dbReference type="Pfam" id="PF12738">
    <property type="entry name" value="PTCB-BRCT"/>
    <property type="match status" value="1"/>
</dbReference>
<dbReference type="SUPFAM" id="SSF52113">
    <property type="entry name" value="BRCT domain"/>
    <property type="match status" value="1"/>
</dbReference>
<dbReference type="Gene3D" id="2.60.40.10">
    <property type="entry name" value="Immunoglobulins"/>
    <property type="match status" value="1"/>
</dbReference>
<dbReference type="PROSITE" id="PS50172">
    <property type="entry name" value="BRCT"/>
    <property type="match status" value="1"/>
</dbReference>
<dbReference type="SMART" id="SM00060">
    <property type="entry name" value="FN3"/>
    <property type="match status" value="1"/>
</dbReference>
<feature type="compositionally biased region" description="Acidic residues" evidence="1">
    <location>
        <begin position="518"/>
        <end position="528"/>
    </location>
</feature>
<dbReference type="InterPro" id="IPR052827">
    <property type="entry name" value="CHS_Export/Cell_Fusion_Reg"/>
</dbReference>
<protein>
    <recommendedName>
        <fullName evidence="6">Chitin synthase, class 5</fullName>
    </recommendedName>
</protein>
<reference evidence="4" key="1">
    <citation type="submission" date="2018-08" db="EMBL/GenBank/DDBJ databases">
        <title>Draft genome sequence of azole-resistant Aspergillus thermomutatus (Neosartorya pseudofischeri) strain HMR AF 39, isolated from a human nasal aspirate.</title>
        <authorList>
            <person name="Parent-Michaud M."/>
            <person name="Dufresne P.J."/>
            <person name="Fournier E."/>
            <person name="Martineau C."/>
            <person name="Moreira S."/>
            <person name="Perkins V."/>
            <person name="De Repentigny L."/>
            <person name="Dufresne S.F."/>
        </authorList>
    </citation>
    <scope>NUCLEOTIDE SEQUENCE [LARGE SCALE GENOMIC DNA]</scope>
    <source>
        <strain evidence="4">HMR AF 39</strain>
    </source>
</reference>
<dbReference type="PANTHER" id="PTHR47351:SF1">
    <property type="entry name" value="CHITIN BIOSYNTHESIS PROTEIN CHS5"/>
    <property type="match status" value="1"/>
</dbReference>
<evidence type="ECO:0000259" key="2">
    <source>
        <dbReference type="PROSITE" id="PS50172"/>
    </source>
</evidence>
<proteinExistence type="predicted"/>
<sequence>MIGQSVQRKLVKGTSQFYMRYNPKTVIPPVANRYILSETHPIRPKIQHLYANRDPNTLWWRVNPQPLQSFKRVVRSWGMRRARLAFRQALAAQGFDAEGRRLVSGTSGSSTMRPPNDGLKGSLEIAVLPQSVKVGYDAVQKEMDYLIEFPSVLLPNNITSGSIVDITVSRNHAAEAASTSAFQALQKRILNTYGVKTPAPPVLRLRNATQTSLVLEWDPIDLATASLKSLSLYRNGSKAGSIPRPLETRSTKISGLAIDTEYTFHLVLRTTAGTYQSEKLTCRTHKMTDLSGITVTPGVLPEQQKDALAAALDRIGGKLIDTVRIDTTHFVCTEGRGPLWEKAVEMNIPVVVPEWVDACEAEGTIVGVRGYYLNADPKARQLGPIHASTHQHTRSSVSMATNAPSQSQPQSQSQSRLSLQPQPAHQRELSVGEPPVTPFPGADMSGQPRADEREVSSDEEESPPSPPPKDDAVDAGPTLNGKSESTSPAEVAFPGKKEEQIDEKDGAKDKDELAHEQAEEEQEQEEPSTNDSGAKGKGKEGEGDFSEVTL</sequence>
<dbReference type="Pfam" id="PF16892">
    <property type="entry name" value="CHS5_N"/>
    <property type="match status" value="1"/>
</dbReference>
<dbReference type="EMBL" id="NKHU02000094">
    <property type="protein sequence ID" value="RHZ55943.1"/>
    <property type="molecule type" value="Genomic_DNA"/>
</dbReference>
<dbReference type="CDD" id="cd17742">
    <property type="entry name" value="BRCT_CHS5_like"/>
    <property type="match status" value="1"/>
</dbReference>
<dbReference type="GeneID" id="38129819"/>
<organism evidence="4 5">
    <name type="scientific">Aspergillus thermomutatus</name>
    <name type="common">Neosartorya pseudofischeri</name>
    <dbReference type="NCBI Taxonomy" id="41047"/>
    <lineage>
        <taxon>Eukaryota</taxon>
        <taxon>Fungi</taxon>
        <taxon>Dikarya</taxon>
        <taxon>Ascomycota</taxon>
        <taxon>Pezizomycotina</taxon>
        <taxon>Eurotiomycetes</taxon>
        <taxon>Eurotiomycetidae</taxon>
        <taxon>Eurotiales</taxon>
        <taxon>Aspergillaceae</taxon>
        <taxon>Aspergillus</taxon>
        <taxon>Aspergillus subgen. Fumigati</taxon>
    </lineage>
</organism>
<dbReference type="GO" id="GO:0005802">
    <property type="term" value="C:trans-Golgi network"/>
    <property type="evidence" value="ECO:0007669"/>
    <property type="project" value="TreeGrafter"/>
</dbReference>
<dbReference type="OrthoDB" id="245697at2759"/>
<feature type="compositionally biased region" description="Polar residues" evidence="1">
    <location>
        <begin position="388"/>
        <end position="403"/>
    </location>
</feature>
<evidence type="ECO:0000313" key="5">
    <source>
        <dbReference type="Proteomes" id="UP000215305"/>
    </source>
</evidence>
<dbReference type="AlphaFoldDB" id="A0A397H3F7"/>
<dbReference type="CDD" id="cd00063">
    <property type="entry name" value="FN3"/>
    <property type="match status" value="1"/>
</dbReference>
<dbReference type="PANTHER" id="PTHR47351">
    <property type="entry name" value="CHITIN BIOSYNTHESIS PROTEIN CHS5"/>
    <property type="match status" value="1"/>
</dbReference>
<keyword evidence="5" id="KW-1185">Reference proteome</keyword>
<dbReference type="InterPro" id="IPR003961">
    <property type="entry name" value="FN3_dom"/>
</dbReference>
<dbReference type="VEuPathDB" id="FungiDB:CDV56_107845"/>
<evidence type="ECO:0000259" key="3">
    <source>
        <dbReference type="PROSITE" id="PS50853"/>
    </source>
</evidence>
<dbReference type="Proteomes" id="UP000215305">
    <property type="component" value="Unassembled WGS sequence"/>
</dbReference>
<gene>
    <name evidence="4" type="ORF">CDV56_107845</name>
</gene>
<dbReference type="InterPro" id="IPR031673">
    <property type="entry name" value="Chs5_N"/>
</dbReference>
<dbReference type="GO" id="GO:0006893">
    <property type="term" value="P:Golgi to plasma membrane transport"/>
    <property type="evidence" value="ECO:0007669"/>
    <property type="project" value="TreeGrafter"/>
</dbReference>
<feature type="domain" description="Fibronectin type-III" evidence="3">
    <location>
        <begin position="197"/>
        <end position="291"/>
    </location>
</feature>
<feature type="region of interest" description="Disordered" evidence="1">
    <location>
        <begin position="386"/>
        <end position="550"/>
    </location>
</feature>
<dbReference type="Gene3D" id="6.20.120.50">
    <property type="match status" value="1"/>
</dbReference>
<dbReference type="GO" id="GO:0000747">
    <property type="term" value="P:conjugation with cellular fusion"/>
    <property type="evidence" value="ECO:0007669"/>
    <property type="project" value="TreeGrafter"/>
</dbReference>
<dbReference type="GO" id="GO:0046983">
    <property type="term" value="F:protein dimerization activity"/>
    <property type="evidence" value="ECO:0007669"/>
    <property type="project" value="InterPro"/>
</dbReference>
<feature type="domain" description="BRCT" evidence="2">
    <location>
        <begin position="285"/>
        <end position="373"/>
    </location>
</feature>
<dbReference type="PROSITE" id="PS50853">
    <property type="entry name" value="FN3"/>
    <property type="match status" value="1"/>
</dbReference>
<dbReference type="InterPro" id="IPR013783">
    <property type="entry name" value="Ig-like_fold"/>
</dbReference>
<dbReference type="InterPro" id="IPR036116">
    <property type="entry name" value="FN3_sf"/>
</dbReference>
<dbReference type="SMART" id="SM00292">
    <property type="entry name" value="BRCT"/>
    <property type="match status" value="1"/>
</dbReference>
<dbReference type="InterPro" id="IPR036420">
    <property type="entry name" value="BRCT_dom_sf"/>
</dbReference>
<feature type="compositionally biased region" description="Low complexity" evidence="1">
    <location>
        <begin position="404"/>
        <end position="423"/>
    </location>
</feature>
<comment type="caution">
    <text evidence="4">The sequence shown here is derived from an EMBL/GenBank/DDBJ whole genome shotgun (WGS) entry which is preliminary data.</text>
</comment>
<dbReference type="FunFam" id="2.60.40.10:FF:000453">
    <property type="entry name" value="Chitin biosynthesis protein CHS5"/>
    <property type="match status" value="1"/>
</dbReference>
<feature type="compositionally biased region" description="Basic and acidic residues" evidence="1">
    <location>
        <begin position="495"/>
        <end position="517"/>
    </location>
</feature>
<dbReference type="RefSeq" id="XP_026614534.1">
    <property type="nucleotide sequence ID" value="XM_026761464.1"/>
</dbReference>